<feature type="disulfide bond" evidence="9">
    <location>
        <begin position="94"/>
        <end position="107"/>
    </location>
</feature>
<dbReference type="Pfam" id="PF00531">
    <property type="entry name" value="Death"/>
    <property type="match status" value="1"/>
</dbReference>
<evidence type="ECO:0000256" key="7">
    <source>
        <dbReference type="ARBA" id="ARBA00023170"/>
    </source>
</evidence>
<dbReference type="SMART" id="SM00208">
    <property type="entry name" value="TNFR"/>
    <property type="match status" value="3"/>
</dbReference>
<evidence type="ECO:0000256" key="2">
    <source>
        <dbReference type="ARBA" id="ARBA00022703"/>
    </source>
</evidence>
<feature type="compositionally biased region" description="Low complexity" evidence="10">
    <location>
        <begin position="246"/>
        <end position="260"/>
    </location>
</feature>
<keyword evidence="7" id="KW-0675">Receptor</keyword>
<feature type="disulfide bond" evidence="9">
    <location>
        <begin position="117"/>
        <end position="132"/>
    </location>
</feature>
<evidence type="ECO:0000259" key="13">
    <source>
        <dbReference type="PROSITE" id="PS50017"/>
    </source>
</evidence>
<evidence type="ECO:0000313" key="16">
    <source>
        <dbReference type="Proteomes" id="UP000694580"/>
    </source>
</evidence>
<evidence type="ECO:0000256" key="12">
    <source>
        <dbReference type="SAM" id="SignalP"/>
    </source>
</evidence>
<feature type="region of interest" description="Disordered" evidence="10">
    <location>
        <begin position="246"/>
        <end position="277"/>
    </location>
</feature>
<dbReference type="CDD" id="cd10580">
    <property type="entry name" value="TNFRSF10"/>
    <property type="match status" value="1"/>
</dbReference>
<evidence type="ECO:0000256" key="3">
    <source>
        <dbReference type="ARBA" id="ARBA00022729"/>
    </source>
</evidence>
<feature type="disulfide bond" evidence="9">
    <location>
        <begin position="76"/>
        <end position="91"/>
    </location>
</feature>
<dbReference type="InterPro" id="IPR001368">
    <property type="entry name" value="TNFR/NGFR_Cys_rich_reg"/>
</dbReference>
<dbReference type="Ensembl" id="ENSDCDT00010057571.1">
    <property type="protein sequence ID" value="ENSDCDP00010047345.1"/>
    <property type="gene ID" value="ENSDCDG00010028665.1"/>
</dbReference>
<evidence type="ECO:0008006" key="17">
    <source>
        <dbReference type="Google" id="ProtNLM"/>
    </source>
</evidence>
<feature type="domain" description="TNFR-Cys" evidence="14">
    <location>
        <begin position="75"/>
        <end position="115"/>
    </location>
</feature>
<feature type="disulfide bond" evidence="9">
    <location>
        <begin position="138"/>
        <end position="156"/>
    </location>
</feature>
<keyword evidence="3 12" id="KW-0732">Signal</keyword>
<feature type="chain" id="PRO_5044680265" description="Tumor necrosis factor receptor superfamily member 10B-like" evidence="12">
    <location>
        <begin position="20"/>
        <end position="387"/>
    </location>
</feature>
<keyword evidence="2" id="KW-0053">Apoptosis</keyword>
<feature type="repeat" description="TNFR-Cys" evidence="9">
    <location>
        <begin position="116"/>
        <end position="156"/>
    </location>
</feature>
<dbReference type="PANTHER" id="PTHR46330">
    <property type="entry name" value="TUMOR NECROSIS FACTOR RECEPTOR SUPERFAMILY MEMBER 10B"/>
    <property type="match status" value="1"/>
</dbReference>
<dbReference type="GO" id="GO:0043065">
    <property type="term" value="P:positive regulation of apoptotic process"/>
    <property type="evidence" value="ECO:0007669"/>
    <property type="project" value="TreeGrafter"/>
</dbReference>
<dbReference type="GeneTree" id="ENSGT00940000165531"/>
<dbReference type="InterPro" id="IPR000488">
    <property type="entry name" value="Death_dom"/>
</dbReference>
<feature type="disulfide bond" evidence="9">
    <location>
        <begin position="135"/>
        <end position="148"/>
    </location>
</feature>
<comment type="subcellular location">
    <subcellularLocation>
        <location evidence="1">Membrane</location>
    </subcellularLocation>
</comment>
<dbReference type="GO" id="GO:0009986">
    <property type="term" value="C:cell surface"/>
    <property type="evidence" value="ECO:0007669"/>
    <property type="project" value="TreeGrafter"/>
</dbReference>
<organism evidence="15 16">
    <name type="scientific">Denticeps clupeoides</name>
    <name type="common">denticle herring</name>
    <dbReference type="NCBI Taxonomy" id="299321"/>
    <lineage>
        <taxon>Eukaryota</taxon>
        <taxon>Metazoa</taxon>
        <taxon>Chordata</taxon>
        <taxon>Craniata</taxon>
        <taxon>Vertebrata</taxon>
        <taxon>Euteleostomi</taxon>
        <taxon>Actinopterygii</taxon>
        <taxon>Neopterygii</taxon>
        <taxon>Teleostei</taxon>
        <taxon>Clupei</taxon>
        <taxon>Clupeiformes</taxon>
        <taxon>Denticipitoidei</taxon>
        <taxon>Denticipitidae</taxon>
        <taxon>Denticeps</taxon>
    </lineage>
</organism>
<evidence type="ECO:0000256" key="11">
    <source>
        <dbReference type="SAM" id="Phobius"/>
    </source>
</evidence>
<gene>
    <name evidence="15" type="primary">LOC114799455</name>
</gene>
<evidence type="ECO:0000313" key="15">
    <source>
        <dbReference type="Ensembl" id="ENSDCDP00010047342.1"/>
    </source>
</evidence>
<dbReference type="AlphaFoldDB" id="A0A8C4G7Y9"/>
<dbReference type="Ensembl" id="ENSDCDT00010057568.1">
    <property type="protein sequence ID" value="ENSDCDP00010047342.1"/>
    <property type="gene ID" value="ENSDCDG00010028665.1"/>
</dbReference>
<keyword evidence="4" id="KW-0677">Repeat</keyword>
<keyword evidence="11" id="KW-0812">Transmembrane</keyword>
<dbReference type="PROSITE" id="PS50017">
    <property type="entry name" value="DEATH_DOMAIN"/>
    <property type="match status" value="1"/>
</dbReference>
<keyword evidence="11" id="KW-1133">Transmembrane helix</keyword>
<dbReference type="SUPFAM" id="SSF47986">
    <property type="entry name" value="DEATH domain"/>
    <property type="match status" value="1"/>
</dbReference>
<evidence type="ECO:0000256" key="1">
    <source>
        <dbReference type="ARBA" id="ARBA00004370"/>
    </source>
</evidence>
<dbReference type="InterPro" id="IPR034024">
    <property type="entry name" value="TNFRSF10_N"/>
</dbReference>
<accession>A0A8C4G7Y9</accession>
<name>A0A8C4G7Y9_9TELE</name>
<keyword evidence="6 9" id="KW-1015">Disulfide bond</keyword>
<feature type="repeat" description="TNFR-Cys" evidence="9">
    <location>
        <begin position="75"/>
        <end position="115"/>
    </location>
</feature>
<dbReference type="PANTHER" id="PTHR46330:SF6">
    <property type="entry name" value="HEMATOPOIETIC DEATH RECEPTOR-RELATED"/>
    <property type="match status" value="1"/>
</dbReference>
<keyword evidence="5 11" id="KW-0472">Membrane</keyword>
<feature type="disulfide bond" evidence="9">
    <location>
        <begin position="97"/>
        <end position="115"/>
    </location>
</feature>
<proteinExistence type="predicted"/>
<sequence length="387" mass="42913">MKRVCGPIMLIVWIDLACSSRLYRGTLGRSRGARDVSCRESLGYTHDGMCCLKCPAGTYVKEHCSETFQRGSCEPCGFDTYTEHDNGLNQCLWCTKCRSDQESVKRCTSTQDTECRCKAGFFCPTDQACEVCKRCRSCKEDEVEVKNCTPTSNTVCEKKTAVGAVVGTVLVAGLCAVFSIVVAWYLKKKRPKICKNRGMSLNEVPAHTGASQSLVHTQKQQNEVLNKQCHLVAFIMDDDDIGLGGSLSSTASSSQNNLTSPSNPPLRRTSVVQPSARVTEDPLPRLIPCGDEALRQSFELFEEVDVNYHNRFFRHIGVSDNAIISADLSGEKVYHLLKIWMEKEGMKADINDLIDALVYLGQRMSAENIVSKAVDCGYFTYEIQGDL</sequence>
<feature type="signal peptide" evidence="12">
    <location>
        <begin position="1"/>
        <end position="19"/>
    </location>
</feature>
<dbReference type="GeneID" id="114799455"/>
<feature type="domain" description="Death" evidence="13">
    <location>
        <begin position="311"/>
        <end position="373"/>
    </location>
</feature>
<dbReference type="InterPro" id="IPR052491">
    <property type="entry name" value="TNFRSF10"/>
</dbReference>
<feature type="domain" description="TNFR-Cys" evidence="14">
    <location>
        <begin position="116"/>
        <end position="156"/>
    </location>
</feature>
<dbReference type="SUPFAM" id="SSF57586">
    <property type="entry name" value="TNF receptor-like"/>
    <property type="match status" value="2"/>
</dbReference>
<evidence type="ECO:0000256" key="8">
    <source>
        <dbReference type="ARBA" id="ARBA00023180"/>
    </source>
</evidence>
<evidence type="ECO:0000256" key="6">
    <source>
        <dbReference type="ARBA" id="ARBA00023157"/>
    </source>
</evidence>
<dbReference type="Gene3D" id="1.10.533.10">
    <property type="entry name" value="Death Domain, Fas"/>
    <property type="match status" value="1"/>
</dbReference>
<keyword evidence="8" id="KW-0325">Glycoprotein</keyword>
<evidence type="ECO:0000256" key="9">
    <source>
        <dbReference type="PROSITE-ProRule" id="PRU00206"/>
    </source>
</evidence>
<reference evidence="15" key="2">
    <citation type="submission" date="2025-05" db="UniProtKB">
        <authorList>
            <consortium name="Ensembl"/>
        </authorList>
    </citation>
    <scope>IDENTIFICATION</scope>
</reference>
<dbReference type="InterPro" id="IPR011029">
    <property type="entry name" value="DEATH-like_dom_sf"/>
</dbReference>
<evidence type="ECO:0000256" key="5">
    <source>
        <dbReference type="ARBA" id="ARBA00023136"/>
    </source>
</evidence>
<dbReference type="GO" id="GO:0036462">
    <property type="term" value="P:TRAIL-activated apoptotic signaling pathway"/>
    <property type="evidence" value="ECO:0007669"/>
    <property type="project" value="TreeGrafter"/>
</dbReference>
<evidence type="ECO:0000259" key="14">
    <source>
        <dbReference type="PROSITE" id="PS50050"/>
    </source>
</evidence>
<dbReference type="Proteomes" id="UP000694580">
    <property type="component" value="Chromosome 11"/>
</dbReference>
<protein>
    <recommendedName>
        <fullName evidence="17">Tumor necrosis factor receptor superfamily member 10B-like</fullName>
    </recommendedName>
</protein>
<evidence type="ECO:0000256" key="10">
    <source>
        <dbReference type="SAM" id="MobiDB-lite"/>
    </source>
</evidence>
<dbReference type="InterPro" id="IPR034029">
    <property type="entry name" value="TNFRSF10A/B_death"/>
</dbReference>
<dbReference type="Pfam" id="PF00020">
    <property type="entry name" value="TNFR_c6"/>
    <property type="match status" value="2"/>
</dbReference>
<dbReference type="RefSeq" id="XP_028851957.1">
    <property type="nucleotide sequence ID" value="XM_028996124.1"/>
</dbReference>
<dbReference type="GO" id="GO:0005886">
    <property type="term" value="C:plasma membrane"/>
    <property type="evidence" value="ECO:0007669"/>
    <property type="project" value="TreeGrafter"/>
</dbReference>
<feature type="transmembrane region" description="Helical" evidence="11">
    <location>
        <begin position="161"/>
        <end position="186"/>
    </location>
</feature>
<evidence type="ECO:0000256" key="4">
    <source>
        <dbReference type="ARBA" id="ARBA00022737"/>
    </source>
</evidence>
<reference evidence="15 16" key="1">
    <citation type="submission" date="2020-06" db="EMBL/GenBank/DDBJ databases">
        <authorList>
            <consortium name="Wellcome Sanger Institute Data Sharing"/>
        </authorList>
    </citation>
    <scope>NUCLEOTIDE SEQUENCE [LARGE SCALE GENOMIC DNA]</scope>
</reference>
<keyword evidence="16" id="KW-1185">Reference proteome</keyword>
<dbReference type="Gene3D" id="2.10.50.10">
    <property type="entry name" value="Tumor Necrosis Factor Receptor, subunit A, domain 2"/>
    <property type="match status" value="3"/>
</dbReference>
<dbReference type="PROSITE" id="PS50050">
    <property type="entry name" value="TNFR_NGFR_2"/>
    <property type="match status" value="2"/>
</dbReference>
<dbReference type="CDD" id="cd08315">
    <property type="entry name" value="Death_TRAILR_DR4_DR5"/>
    <property type="match status" value="1"/>
</dbReference>